<reference evidence="2" key="1">
    <citation type="submission" date="2018-05" db="EMBL/GenBank/DDBJ databases">
        <authorList>
            <person name="Lanie J.A."/>
            <person name="Ng W.-L."/>
            <person name="Kazmierczak K.M."/>
            <person name="Andrzejewski T.M."/>
            <person name="Davidsen T.M."/>
            <person name="Wayne K.J."/>
            <person name="Tettelin H."/>
            <person name="Glass J.I."/>
            <person name="Rusch D."/>
            <person name="Podicherti R."/>
            <person name="Tsui H.-C.T."/>
            <person name="Winkler M.E."/>
        </authorList>
    </citation>
    <scope>NUCLEOTIDE SEQUENCE</scope>
    <source>
        <strain evidence="2">KNB</strain>
    </source>
</reference>
<feature type="compositionally biased region" description="Polar residues" evidence="1">
    <location>
        <begin position="1"/>
        <end position="10"/>
    </location>
</feature>
<sequence>MDTIKKQTTAPEWGTLPGELPKEFTDQMGKDLKDALHVRECGPGPDIEAIRWAYDKIKSNQQIIFGIHVRAEPQIMLDRLKAMLPENQTSPPRMDCKDCKFHYMAHPDIPPVCRNEFVNKDNNLFNLTKSETSRFGKPCTVSRCIGYCGPEGKFFEKLTAIE</sequence>
<feature type="region of interest" description="Disordered" evidence="1">
    <location>
        <begin position="1"/>
        <end position="20"/>
    </location>
</feature>
<gene>
    <name evidence="2" type="ORF">NITFAB_0577</name>
</gene>
<accession>A0A2X0QTS4</accession>
<dbReference type="AlphaFoldDB" id="A0A2X0QTS4"/>
<organism evidence="2">
    <name type="scientific">Candidatus Nitrotoga fabula</name>
    <dbReference type="NCBI Taxonomy" id="2182327"/>
    <lineage>
        <taxon>Bacteria</taxon>
        <taxon>Pseudomonadati</taxon>
        <taxon>Pseudomonadota</taxon>
        <taxon>Betaproteobacteria</taxon>
        <taxon>Nitrosomonadales</taxon>
        <taxon>Gallionellaceae</taxon>
        <taxon>Candidatus Nitrotoga</taxon>
    </lineage>
</organism>
<evidence type="ECO:0000313" key="2">
    <source>
        <dbReference type="EMBL" id="SPS04988.1"/>
    </source>
</evidence>
<name>A0A2X0QTS4_9PROT</name>
<evidence type="ECO:0000256" key="1">
    <source>
        <dbReference type="SAM" id="MobiDB-lite"/>
    </source>
</evidence>
<dbReference type="EMBL" id="LS423452">
    <property type="protein sequence ID" value="SPS04988.1"/>
    <property type="molecule type" value="Genomic_DNA"/>
</dbReference>
<protein>
    <submittedName>
        <fullName evidence="2">Uncharacterized protein</fullName>
    </submittedName>
</protein>
<proteinExistence type="predicted"/>